<gene>
    <name evidence="8" type="ORF">ACFL27_06350</name>
</gene>
<dbReference type="PANTHER" id="PTHR33885:SF3">
    <property type="entry name" value="PHAGE SHOCK PROTEIN C"/>
    <property type="match status" value="1"/>
</dbReference>
<evidence type="ECO:0000256" key="5">
    <source>
        <dbReference type="ARBA" id="ARBA00023136"/>
    </source>
</evidence>
<dbReference type="EMBL" id="JBHPBY010000061">
    <property type="protein sequence ID" value="MFC1849812.1"/>
    <property type="molecule type" value="Genomic_DNA"/>
</dbReference>
<accession>A0ABV6YUG7</accession>
<comment type="subcellular location">
    <subcellularLocation>
        <location evidence="1">Cell membrane</location>
        <topology evidence="1">Single-pass membrane protein</topology>
    </subcellularLocation>
</comment>
<dbReference type="InterPro" id="IPR007168">
    <property type="entry name" value="Phageshock_PspC_N"/>
</dbReference>
<keyword evidence="2" id="KW-1003">Cell membrane</keyword>
<sequence>MTDSAEMKKCPYCAEMINVEAVKCRYCSSWLDKKAFLQGWTRSRKHGKLLGICAGLARHLAIPVTVVRLAFVIITFIGGWGILLYLVLWLLMPEEKDE</sequence>
<dbReference type="Proteomes" id="UP001594351">
    <property type="component" value="Unassembled WGS sequence"/>
</dbReference>
<evidence type="ECO:0000313" key="9">
    <source>
        <dbReference type="Proteomes" id="UP001594351"/>
    </source>
</evidence>
<evidence type="ECO:0000259" key="7">
    <source>
        <dbReference type="Pfam" id="PF04024"/>
    </source>
</evidence>
<name>A0ABV6YUG7_UNCC1</name>
<evidence type="ECO:0000256" key="3">
    <source>
        <dbReference type="ARBA" id="ARBA00022692"/>
    </source>
</evidence>
<reference evidence="8 9" key="1">
    <citation type="submission" date="2024-09" db="EMBL/GenBank/DDBJ databases">
        <title>Laminarin stimulates single cell rates of sulfate reduction while oxygen inhibits transcriptomic activity in coastal marine sediment.</title>
        <authorList>
            <person name="Lindsay M."/>
            <person name="Orcutt B."/>
            <person name="Emerson D."/>
            <person name="Stepanauskas R."/>
            <person name="D'Angelo T."/>
        </authorList>
    </citation>
    <scope>NUCLEOTIDE SEQUENCE [LARGE SCALE GENOMIC DNA]</scope>
    <source>
        <strain evidence="8">SAG AM-311-K15</strain>
    </source>
</reference>
<feature type="domain" description="Phage shock protein PspC N-terminal" evidence="7">
    <location>
        <begin position="40"/>
        <end position="95"/>
    </location>
</feature>
<keyword evidence="5 6" id="KW-0472">Membrane</keyword>
<evidence type="ECO:0000256" key="2">
    <source>
        <dbReference type="ARBA" id="ARBA00022475"/>
    </source>
</evidence>
<keyword evidence="4 6" id="KW-1133">Transmembrane helix</keyword>
<dbReference type="PANTHER" id="PTHR33885">
    <property type="entry name" value="PHAGE SHOCK PROTEIN C"/>
    <property type="match status" value="1"/>
</dbReference>
<keyword evidence="3 6" id="KW-0812">Transmembrane</keyword>
<feature type="transmembrane region" description="Helical" evidence="6">
    <location>
        <begin position="66"/>
        <end position="92"/>
    </location>
</feature>
<comment type="caution">
    <text evidence="8">The sequence shown here is derived from an EMBL/GenBank/DDBJ whole genome shotgun (WGS) entry which is preliminary data.</text>
</comment>
<proteinExistence type="predicted"/>
<keyword evidence="9" id="KW-1185">Reference proteome</keyword>
<evidence type="ECO:0000256" key="4">
    <source>
        <dbReference type="ARBA" id="ARBA00022989"/>
    </source>
</evidence>
<dbReference type="Pfam" id="PF04024">
    <property type="entry name" value="PspC"/>
    <property type="match status" value="1"/>
</dbReference>
<evidence type="ECO:0000313" key="8">
    <source>
        <dbReference type="EMBL" id="MFC1849812.1"/>
    </source>
</evidence>
<organism evidence="8 9">
    <name type="scientific">candidate division CSSED10-310 bacterium</name>
    <dbReference type="NCBI Taxonomy" id="2855610"/>
    <lineage>
        <taxon>Bacteria</taxon>
        <taxon>Bacteria division CSSED10-310</taxon>
    </lineage>
</organism>
<dbReference type="InterPro" id="IPR052027">
    <property type="entry name" value="PspC"/>
</dbReference>
<evidence type="ECO:0000256" key="6">
    <source>
        <dbReference type="SAM" id="Phobius"/>
    </source>
</evidence>
<evidence type="ECO:0000256" key="1">
    <source>
        <dbReference type="ARBA" id="ARBA00004162"/>
    </source>
</evidence>
<protein>
    <submittedName>
        <fullName evidence="8">PspC domain-containing protein</fullName>
    </submittedName>
</protein>